<reference evidence="2" key="1">
    <citation type="journal article" date="2018" name="Genome Biol. Evol.">
        <title>Genomics and development of Lentinus tigrinus, a white-rot wood-decaying mushroom with dimorphic fruiting bodies.</title>
        <authorList>
            <person name="Wu B."/>
            <person name="Xu Z."/>
            <person name="Knudson A."/>
            <person name="Carlson A."/>
            <person name="Chen N."/>
            <person name="Kovaka S."/>
            <person name="LaButti K."/>
            <person name="Lipzen A."/>
            <person name="Pennachio C."/>
            <person name="Riley R."/>
            <person name="Schakwitz W."/>
            <person name="Umezawa K."/>
            <person name="Ohm R.A."/>
            <person name="Grigoriev I.V."/>
            <person name="Nagy L.G."/>
            <person name="Gibbons J."/>
            <person name="Hibbett D."/>
        </authorList>
    </citation>
    <scope>NUCLEOTIDE SEQUENCE [LARGE SCALE GENOMIC DNA]</scope>
    <source>
        <strain evidence="2">ALCF2SS1-6</strain>
    </source>
</reference>
<feature type="region of interest" description="Disordered" evidence="1">
    <location>
        <begin position="1"/>
        <end position="112"/>
    </location>
</feature>
<sequence>MRSERGKNRAGGGSITREKTGTLIKADGREDEQEDDFEDGEDDVGKVREDSQIARGVPSAADRSLPPVGRERPGDGGDGFRINGIAKTDGDEQDSRARTRLKGKAQEQGRPGKTWRNCQIATGMLRYCQQRLPAGREAKVSRFFFPGGGTQSWRIPLRGPRDEYLPARCLGSEDLRQCVGMGNQNALEGIARAKIGITGEGLRTSKSKTKVESKTERTAESTGRSSVCKRRGLPPVGR</sequence>
<feature type="region of interest" description="Disordered" evidence="1">
    <location>
        <begin position="203"/>
        <end position="238"/>
    </location>
</feature>
<organism evidence="2 3">
    <name type="scientific">Lentinus tigrinus ALCF2SS1-6</name>
    <dbReference type="NCBI Taxonomy" id="1328759"/>
    <lineage>
        <taxon>Eukaryota</taxon>
        <taxon>Fungi</taxon>
        <taxon>Dikarya</taxon>
        <taxon>Basidiomycota</taxon>
        <taxon>Agaricomycotina</taxon>
        <taxon>Agaricomycetes</taxon>
        <taxon>Polyporales</taxon>
        <taxon>Polyporaceae</taxon>
        <taxon>Lentinus</taxon>
    </lineage>
</organism>
<gene>
    <name evidence="2" type="ORF">L227DRAFT_658732</name>
</gene>
<proteinExistence type="predicted"/>
<keyword evidence="3" id="KW-1185">Reference proteome</keyword>
<dbReference type="EMBL" id="ML122351">
    <property type="protein sequence ID" value="RPD52577.1"/>
    <property type="molecule type" value="Genomic_DNA"/>
</dbReference>
<evidence type="ECO:0000256" key="1">
    <source>
        <dbReference type="SAM" id="MobiDB-lite"/>
    </source>
</evidence>
<accession>A0A5C2RQ56</accession>
<feature type="compositionally biased region" description="Basic and acidic residues" evidence="1">
    <location>
        <begin position="88"/>
        <end position="97"/>
    </location>
</feature>
<dbReference type="Proteomes" id="UP000313359">
    <property type="component" value="Unassembled WGS sequence"/>
</dbReference>
<dbReference type="AlphaFoldDB" id="A0A5C2RQ56"/>
<feature type="compositionally biased region" description="Basic and acidic residues" evidence="1">
    <location>
        <begin position="43"/>
        <end position="52"/>
    </location>
</feature>
<evidence type="ECO:0000313" key="2">
    <source>
        <dbReference type="EMBL" id="RPD52577.1"/>
    </source>
</evidence>
<feature type="compositionally biased region" description="Basic and acidic residues" evidence="1">
    <location>
        <begin position="209"/>
        <end position="219"/>
    </location>
</feature>
<evidence type="ECO:0000313" key="3">
    <source>
        <dbReference type="Proteomes" id="UP000313359"/>
    </source>
</evidence>
<feature type="compositionally biased region" description="Acidic residues" evidence="1">
    <location>
        <begin position="29"/>
        <end position="42"/>
    </location>
</feature>
<name>A0A5C2RQ56_9APHY</name>
<protein>
    <submittedName>
        <fullName evidence="2">Uncharacterized protein</fullName>
    </submittedName>
</protein>